<dbReference type="RefSeq" id="WP_103873705.1">
    <property type="nucleotide sequence ID" value="NZ_FNUY01000007.1"/>
</dbReference>
<feature type="domain" description="DUF58" evidence="1">
    <location>
        <begin position="60"/>
        <end position="262"/>
    </location>
</feature>
<proteinExistence type="predicted"/>
<dbReference type="Pfam" id="PF01882">
    <property type="entry name" value="DUF58"/>
    <property type="match status" value="1"/>
</dbReference>
<accession>A0A1H6BCR9</accession>
<dbReference type="OrthoDB" id="9794556at2"/>
<protein>
    <recommendedName>
        <fullName evidence="1">DUF58 domain-containing protein</fullName>
    </recommendedName>
</protein>
<evidence type="ECO:0000259" key="1">
    <source>
        <dbReference type="Pfam" id="PF01882"/>
    </source>
</evidence>
<organism evidence="2 3">
    <name type="scientific">Bosea lathyri</name>
    <dbReference type="NCBI Taxonomy" id="1036778"/>
    <lineage>
        <taxon>Bacteria</taxon>
        <taxon>Pseudomonadati</taxon>
        <taxon>Pseudomonadota</taxon>
        <taxon>Alphaproteobacteria</taxon>
        <taxon>Hyphomicrobiales</taxon>
        <taxon>Boseaceae</taxon>
        <taxon>Bosea</taxon>
    </lineage>
</organism>
<evidence type="ECO:0000313" key="2">
    <source>
        <dbReference type="EMBL" id="SEG58165.1"/>
    </source>
</evidence>
<dbReference type="InterPro" id="IPR002881">
    <property type="entry name" value="DUF58"/>
</dbReference>
<name>A0A1H6BCR9_9HYPH</name>
<dbReference type="PANTHER" id="PTHR33608">
    <property type="entry name" value="BLL2464 PROTEIN"/>
    <property type="match status" value="1"/>
</dbReference>
<sequence length="306" mass="33171">MLRTRVLGPTERQPARPVVTASLDLAARLPRLILEARRVSASVHGIHGRRRAGPGETFWQYRPLVAGEAASRIDWRRSARDGHLFVREREWEASHAIWLWIDRSASMGFASSLAMASKVDRALIAGFALAETMVEGGERVGHLGLTRALASRRIVELLAQAILVDSKGAVANLPPDAPLPRLADAIIITDGLSPAASLAKRIATMASSGARGHVLLIADPIEETFPFTGQAELFDLEDGLSLRVGDAGAWGEEYRQRLEAHRDAIKEACRKVGWTLTLHRTDRPASEGVLRIASLVAASRGVDGGR</sequence>
<keyword evidence="3" id="KW-1185">Reference proteome</keyword>
<gene>
    <name evidence="2" type="ORF">SAMN04488115_10792</name>
</gene>
<dbReference type="PANTHER" id="PTHR33608:SF6">
    <property type="entry name" value="BLL2464 PROTEIN"/>
    <property type="match status" value="1"/>
</dbReference>
<reference evidence="2 3" key="1">
    <citation type="submission" date="2016-10" db="EMBL/GenBank/DDBJ databases">
        <authorList>
            <person name="de Groot N.N."/>
        </authorList>
    </citation>
    <scope>NUCLEOTIDE SEQUENCE [LARGE SCALE GENOMIC DNA]</scope>
    <source>
        <strain evidence="2 3">DSM 26656</strain>
    </source>
</reference>
<evidence type="ECO:0000313" key="3">
    <source>
        <dbReference type="Proteomes" id="UP000236743"/>
    </source>
</evidence>
<dbReference type="EMBL" id="FNUY01000007">
    <property type="protein sequence ID" value="SEG58165.1"/>
    <property type="molecule type" value="Genomic_DNA"/>
</dbReference>
<dbReference type="Proteomes" id="UP000236743">
    <property type="component" value="Unassembled WGS sequence"/>
</dbReference>
<dbReference type="AlphaFoldDB" id="A0A1H6BCR9"/>